<dbReference type="EMBL" id="OX451736">
    <property type="protein sequence ID" value="CAI8590236.1"/>
    <property type="molecule type" value="Genomic_DNA"/>
</dbReference>
<gene>
    <name evidence="7" type="ORF">VFH_I432200</name>
</gene>
<dbReference type="InterPro" id="IPR035513">
    <property type="entry name" value="Invertase/methylesterase_inhib"/>
</dbReference>
<keyword evidence="8" id="KW-1185">Reference proteome</keyword>
<evidence type="ECO:0000256" key="5">
    <source>
        <dbReference type="SAM" id="SignalP"/>
    </source>
</evidence>
<evidence type="ECO:0000313" key="8">
    <source>
        <dbReference type="Proteomes" id="UP001157006"/>
    </source>
</evidence>
<dbReference type="CDD" id="cd15800">
    <property type="entry name" value="PMEI-like_2"/>
    <property type="match status" value="1"/>
</dbReference>
<name>A0AAV0YX88_VICFA</name>
<dbReference type="InterPro" id="IPR006501">
    <property type="entry name" value="Pectinesterase_inhib_dom"/>
</dbReference>
<feature type="chain" id="PRO_5043807585" description="Pectinesterase inhibitor domain-containing protein" evidence="5">
    <location>
        <begin position="30"/>
        <end position="279"/>
    </location>
</feature>
<dbReference type="AlphaFoldDB" id="A0AAV0YX88"/>
<accession>A0AAV0YX88</accession>
<dbReference type="Pfam" id="PF04043">
    <property type="entry name" value="PMEI"/>
    <property type="match status" value="1"/>
</dbReference>
<reference evidence="7 8" key="1">
    <citation type="submission" date="2023-01" db="EMBL/GenBank/DDBJ databases">
        <authorList>
            <person name="Kreplak J."/>
        </authorList>
    </citation>
    <scope>NUCLEOTIDE SEQUENCE [LARGE SCALE GENOMIC DNA]</scope>
</reference>
<organism evidence="7 8">
    <name type="scientific">Vicia faba</name>
    <name type="common">Broad bean</name>
    <name type="synonym">Faba vulgaris</name>
    <dbReference type="NCBI Taxonomy" id="3906"/>
    <lineage>
        <taxon>Eukaryota</taxon>
        <taxon>Viridiplantae</taxon>
        <taxon>Streptophyta</taxon>
        <taxon>Embryophyta</taxon>
        <taxon>Tracheophyta</taxon>
        <taxon>Spermatophyta</taxon>
        <taxon>Magnoliopsida</taxon>
        <taxon>eudicotyledons</taxon>
        <taxon>Gunneridae</taxon>
        <taxon>Pentapetalae</taxon>
        <taxon>rosids</taxon>
        <taxon>fabids</taxon>
        <taxon>Fabales</taxon>
        <taxon>Fabaceae</taxon>
        <taxon>Papilionoideae</taxon>
        <taxon>50 kb inversion clade</taxon>
        <taxon>NPAAA clade</taxon>
        <taxon>Hologalegina</taxon>
        <taxon>IRL clade</taxon>
        <taxon>Fabeae</taxon>
        <taxon>Vicia</taxon>
    </lineage>
</organism>
<evidence type="ECO:0000256" key="2">
    <source>
        <dbReference type="ARBA" id="ARBA00023157"/>
    </source>
</evidence>
<keyword evidence="2" id="KW-1015">Disulfide bond</keyword>
<dbReference type="InterPro" id="IPR052421">
    <property type="entry name" value="PCW_Enzyme_Inhibitor"/>
</dbReference>
<protein>
    <recommendedName>
        <fullName evidence="6">Pectinesterase inhibitor domain-containing protein</fullName>
    </recommendedName>
</protein>
<dbReference type="PANTHER" id="PTHR36710:SF18">
    <property type="entry name" value="PECTINESTERASE INHIBITOR 5-RELATED"/>
    <property type="match status" value="1"/>
</dbReference>
<feature type="compositionally biased region" description="Basic residues" evidence="4">
    <location>
        <begin position="46"/>
        <end position="63"/>
    </location>
</feature>
<dbReference type="Proteomes" id="UP001157006">
    <property type="component" value="Chromosome 1L"/>
</dbReference>
<feature type="domain" description="Pectinesterase inhibitor" evidence="6">
    <location>
        <begin position="130"/>
        <end position="273"/>
    </location>
</feature>
<proteinExistence type="inferred from homology"/>
<dbReference type="PANTHER" id="PTHR36710">
    <property type="entry name" value="PECTINESTERASE INHIBITOR-LIKE"/>
    <property type="match status" value="1"/>
</dbReference>
<sequence length="279" mass="30984">MKFINNMNNIDLKILYLIVICFAVENCMAHIYPDHPATNIEPQPIFRHHSGIPQHQHHHQNHHHQAEPPTQFEHSESPHESPIFSEEAESAHGRTSFGHSSSFKAAFSDILQGSIRRPAMSESEHSEAKQSSLGIEQICMHTEYPDICLATINPLLTQNFDMINVLEAAIKACSIQIKLTIAKVAKHAARNPEVANAVFECKDQYKNAMDNLQKAMDALPARDLGTVTVMLSTVMADVSTCESAFEDLKESPHHEQSKADGLVSITVSNCLSIASLIPY</sequence>
<comment type="similarity">
    <text evidence="3">Belongs to the PMEI family.</text>
</comment>
<keyword evidence="1 5" id="KW-0732">Signal</keyword>
<evidence type="ECO:0000256" key="4">
    <source>
        <dbReference type="SAM" id="MobiDB-lite"/>
    </source>
</evidence>
<evidence type="ECO:0000256" key="3">
    <source>
        <dbReference type="ARBA" id="ARBA00038471"/>
    </source>
</evidence>
<evidence type="ECO:0000313" key="7">
    <source>
        <dbReference type="EMBL" id="CAI8590236.1"/>
    </source>
</evidence>
<feature type="signal peptide" evidence="5">
    <location>
        <begin position="1"/>
        <end position="29"/>
    </location>
</feature>
<feature type="region of interest" description="Disordered" evidence="4">
    <location>
        <begin position="44"/>
        <end position="99"/>
    </location>
</feature>
<dbReference type="SUPFAM" id="SSF101148">
    <property type="entry name" value="Plant invertase/pectin methylesterase inhibitor"/>
    <property type="match status" value="1"/>
</dbReference>
<evidence type="ECO:0000259" key="6">
    <source>
        <dbReference type="SMART" id="SM00856"/>
    </source>
</evidence>
<evidence type="ECO:0000256" key="1">
    <source>
        <dbReference type="ARBA" id="ARBA00022729"/>
    </source>
</evidence>
<dbReference type="NCBIfam" id="TIGR01614">
    <property type="entry name" value="PME_inhib"/>
    <property type="match status" value="1"/>
</dbReference>
<dbReference type="SMART" id="SM00856">
    <property type="entry name" value="PMEI"/>
    <property type="match status" value="1"/>
</dbReference>
<dbReference type="GO" id="GO:0004857">
    <property type="term" value="F:enzyme inhibitor activity"/>
    <property type="evidence" value="ECO:0007669"/>
    <property type="project" value="InterPro"/>
</dbReference>
<dbReference type="Gene3D" id="1.20.140.40">
    <property type="entry name" value="Invertase/pectin methylesterase inhibitor family protein"/>
    <property type="match status" value="1"/>
</dbReference>